<name>A0A3P7Y7N5_HELPZ</name>
<comment type="cofactor">
    <cofactor evidence="9 10">
        <name>Zn(2+)</name>
        <dbReference type="ChEBI" id="CHEBI:29105"/>
    </cofactor>
    <text evidence="9 10">Binds 1 zinc ion per subunit.</text>
</comment>
<keyword evidence="3 9" id="KW-0479">Metal-binding</keyword>
<dbReference type="GO" id="GO:0007155">
    <property type="term" value="P:cell adhesion"/>
    <property type="evidence" value="ECO:0007669"/>
    <property type="project" value="InterPro"/>
</dbReference>
<dbReference type="Pfam" id="PF01457">
    <property type="entry name" value="Peptidase_M8"/>
    <property type="match status" value="1"/>
</dbReference>
<dbReference type="SUPFAM" id="SSF55486">
    <property type="entry name" value="Metalloproteases ('zincins'), catalytic domain"/>
    <property type="match status" value="1"/>
</dbReference>
<evidence type="ECO:0000256" key="1">
    <source>
        <dbReference type="ARBA" id="ARBA00005860"/>
    </source>
</evidence>
<dbReference type="PANTHER" id="PTHR10942:SF0">
    <property type="entry name" value="LEISHMANOLYSIN-LIKE PEPTIDASE"/>
    <property type="match status" value="1"/>
</dbReference>
<dbReference type="EC" id="3.4.24.-" evidence="10"/>
<feature type="binding site" evidence="9">
    <location>
        <position position="63"/>
    </location>
    <ligand>
        <name>Zn(2+)</name>
        <dbReference type="ChEBI" id="CHEBI:29105"/>
        <note>catalytic</note>
    </ligand>
</feature>
<keyword evidence="6 9" id="KW-0482">Metalloprotease</keyword>
<dbReference type="GO" id="GO:0016020">
    <property type="term" value="C:membrane"/>
    <property type="evidence" value="ECO:0007669"/>
    <property type="project" value="InterPro"/>
</dbReference>
<gene>
    <name evidence="11" type="ORF">HPBE_LOCUS10137</name>
</gene>
<reference evidence="11" key="1">
    <citation type="submission" date="2018-11" db="EMBL/GenBank/DDBJ databases">
        <authorList>
            <consortium name="Pathogen Informatics"/>
        </authorList>
    </citation>
    <scope>NUCLEOTIDE SEQUENCE [LARGE SCALE GENOMIC DNA]</scope>
</reference>
<dbReference type="GO" id="GO:0046872">
    <property type="term" value="F:metal ion binding"/>
    <property type="evidence" value="ECO:0007669"/>
    <property type="project" value="UniProtKB-KW"/>
</dbReference>
<dbReference type="OrthoDB" id="5865570at2759"/>
<protein>
    <recommendedName>
        <fullName evidence="7 10">Leishmanolysin-like peptidase</fullName>
        <ecNumber evidence="10">3.4.24.-</ecNumber>
    </recommendedName>
</protein>
<evidence type="ECO:0000256" key="2">
    <source>
        <dbReference type="ARBA" id="ARBA00022670"/>
    </source>
</evidence>
<comment type="similarity">
    <text evidence="1 10">Belongs to the peptidase M8 family.</text>
</comment>
<proteinExistence type="inferred from homology"/>
<dbReference type="EMBL" id="UZAH01026661">
    <property type="protein sequence ID" value="VDO83830.1"/>
    <property type="molecule type" value="Genomic_DNA"/>
</dbReference>
<dbReference type="GO" id="GO:0006508">
    <property type="term" value="P:proteolysis"/>
    <property type="evidence" value="ECO:0007669"/>
    <property type="project" value="UniProtKB-KW"/>
</dbReference>
<evidence type="ECO:0000256" key="4">
    <source>
        <dbReference type="ARBA" id="ARBA00022801"/>
    </source>
</evidence>
<dbReference type="Gene3D" id="3.10.170.20">
    <property type="match status" value="1"/>
</dbReference>
<evidence type="ECO:0000256" key="6">
    <source>
        <dbReference type="ARBA" id="ARBA00023049"/>
    </source>
</evidence>
<evidence type="ECO:0000256" key="3">
    <source>
        <dbReference type="ARBA" id="ARBA00022723"/>
    </source>
</evidence>
<sequence>MFVSVRSKNCIANSLAYATHCALDEKTGRPIAGHVNICPDSFNHMMANELSQWESTIKHELIHVFVFSPSLFKKFPGAKQKW</sequence>
<organism evidence="11">
    <name type="scientific">Heligmosomoides polygyrus</name>
    <name type="common">Parasitic roundworm</name>
    <dbReference type="NCBI Taxonomy" id="6339"/>
    <lineage>
        <taxon>Eukaryota</taxon>
        <taxon>Metazoa</taxon>
        <taxon>Ecdysozoa</taxon>
        <taxon>Nematoda</taxon>
        <taxon>Chromadorea</taxon>
        <taxon>Rhabditida</taxon>
        <taxon>Rhabditina</taxon>
        <taxon>Rhabditomorpha</taxon>
        <taxon>Strongyloidea</taxon>
        <taxon>Heligmosomidae</taxon>
        <taxon>Heligmosomoides</taxon>
    </lineage>
</organism>
<dbReference type="GO" id="GO:0005737">
    <property type="term" value="C:cytoplasm"/>
    <property type="evidence" value="ECO:0007669"/>
    <property type="project" value="TreeGrafter"/>
</dbReference>
<evidence type="ECO:0000256" key="5">
    <source>
        <dbReference type="ARBA" id="ARBA00022833"/>
    </source>
</evidence>
<evidence type="ECO:0000256" key="9">
    <source>
        <dbReference type="PIRSR" id="PIRSR601577-2"/>
    </source>
</evidence>
<keyword evidence="4 10" id="KW-0378">Hydrolase</keyword>
<dbReference type="InterPro" id="IPR001577">
    <property type="entry name" value="Peptidase_M8"/>
</dbReference>
<keyword evidence="5 9" id="KW-0862">Zinc</keyword>
<keyword evidence="2 10" id="KW-0645">Protease</keyword>
<dbReference type="PANTHER" id="PTHR10942">
    <property type="entry name" value="LEISHMANOLYSIN-LIKE PEPTIDASE"/>
    <property type="match status" value="1"/>
</dbReference>
<evidence type="ECO:0000313" key="11">
    <source>
        <dbReference type="EMBL" id="VDO83830.1"/>
    </source>
</evidence>
<evidence type="ECO:0000256" key="8">
    <source>
        <dbReference type="PIRSR" id="PIRSR601577-1"/>
    </source>
</evidence>
<dbReference type="AlphaFoldDB" id="A0A3P7Y7N5"/>
<evidence type="ECO:0000256" key="7">
    <source>
        <dbReference type="ARBA" id="ARBA00039717"/>
    </source>
</evidence>
<feature type="binding site" evidence="9">
    <location>
        <position position="59"/>
    </location>
    <ligand>
        <name>Zn(2+)</name>
        <dbReference type="ChEBI" id="CHEBI:29105"/>
        <note>catalytic</note>
    </ligand>
</feature>
<feature type="active site" evidence="8">
    <location>
        <position position="60"/>
    </location>
</feature>
<accession>A0A3P7Y7N5</accession>
<evidence type="ECO:0000256" key="10">
    <source>
        <dbReference type="RuleBase" id="RU366077"/>
    </source>
</evidence>
<dbReference type="GO" id="GO:0004222">
    <property type="term" value="F:metalloendopeptidase activity"/>
    <property type="evidence" value="ECO:0007669"/>
    <property type="project" value="UniProtKB-UniRule"/>
</dbReference>